<dbReference type="RefSeq" id="WP_090252409.1">
    <property type="nucleotide sequence ID" value="NZ_FOAA01000005.1"/>
</dbReference>
<dbReference type="EMBL" id="FOAA01000005">
    <property type="protein sequence ID" value="SEK82145.1"/>
    <property type="molecule type" value="Genomic_DNA"/>
</dbReference>
<evidence type="ECO:0000313" key="3">
    <source>
        <dbReference type="EMBL" id="SEK82145.1"/>
    </source>
</evidence>
<dbReference type="CDD" id="cd04640">
    <property type="entry name" value="CBS_pair_proteobact"/>
    <property type="match status" value="1"/>
</dbReference>
<dbReference type="OrthoDB" id="5295117at2"/>
<evidence type="ECO:0000259" key="2">
    <source>
        <dbReference type="PROSITE" id="PS51371"/>
    </source>
</evidence>
<organism evidence="3 4">
    <name type="scientific">Ectothiorhodospira marina</name>
    <dbReference type="NCBI Taxonomy" id="1396821"/>
    <lineage>
        <taxon>Bacteria</taxon>
        <taxon>Pseudomonadati</taxon>
        <taxon>Pseudomonadota</taxon>
        <taxon>Gammaproteobacteria</taxon>
        <taxon>Chromatiales</taxon>
        <taxon>Ectothiorhodospiraceae</taxon>
        <taxon>Ectothiorhodospira</taxon>
    </lineage>
</organism>
<accession>A0A1H7K8A3</accession>
<dbReference type="Pfam" id="PF00571">
    <property type="entry name" value="CBS"/>
    <property type="match status" value="1"/>
</dbReference>
<sequence>MAARYALIPSHTLSEHVTVHRFGQGLPSRVTMEDPAADVMTDFRRVEAVTAPPEMPMDAALQKMIHAGVRLLIVVDRDEGVLGVVTARDIMGEKPVKTVSDERIAHNDLLVQHVMTPRGELSVMDHFDVVTARVGDVVVTLRDAGRQHALVVEYDDQRREILRGLFSLTQIGRQLGVEITSEGPVQSFAEIEKLLNR</sequence>
<dbReference type="SUPFAM" id="SSF54631">
    <property type="entry name" value="CBS-domain pair"/>
    <property type="match status" value="1"/>
</dbReference>
<dbReference type="InterPro" id="IPR046342">
    <property type="entry name" value="CBS_dom_sf"/>
</dbReference>
<keyword evidence="4" id="KW-1185">Reference proteome</keyword>
<proteinExistence type="predicted"/>
<feature type="domain" description="CBS" evidence="2">
    <location>
        <begin position="40"/>
        <end position="102"/>
    </location>
</feature>
<keyword evidence="1" id="KW-0129">CBS domain</keyword>
<dbReference type="AlphaFoldDB" id="A0A1H7K8A3"/>
<evidence type="ECO:0000313" key="4">
    <source>
        <dbReference type="Proteomes" id="UP000199256"/>
    </source>
</evidence>
<dbReference type="STRING" id="1396821.SAMN05444515_105145"/>
<dbReference type="Proteomes" id="UP000199256">
    <property type="component" value="Unassembled WGS sequence"/>
</dbReference>
<reference evidence="4" key="1">
    <citation type="submission" date="2016-10" db="EMBL/GenBank/DDBJ databases">
        <authorList>
            <person name="Varghese N."/>
            <person name="Submissions S."/>
        </authorList>
    </citation>
    <scope>NUCLEOTIDE SEQUENCE [LARGE SCALE GENOMIC DNA]</scope>
    <source>
        <strain evidence="4">DSM 241</strain>
    </source>
</reference>
<gene>
    <name evidence="3" type="ORF">SAMN05444515_105145</name>
</gene>
<dbReference type="Gene3D" id="3.10.580.10">
    <property type="entry name" value="CBS-domain"/>
    <property type="match status" value="1"/>
</dbReference>
<name>A0A1H7K8A3_9GAMM</name>
<dbReference type="PROSITE" id="PS51371">
    <property type="entry name" value="CBS"/>
    <property type="match status" value="1"/>
</dbReference>
<evidence type="ECO:0000256" key="1">
    <source>
        <dbReference type="PROSITE-ProRule" id="PRU00703"/>
    </source>
</evidence>
<protein>
    <submittedName>
        <fullName evidence="3">CBS domain-containing protein</fullName>
    </submittedName>
</protein>
<dbReference type="InterPro" id="IPR000644">
    <property type="entry name" value="CBS_dom"/>
</dbReference>